<dbReference type="EMBL" id="JARBJD010000180">
    <property type="protein sequence ID" value="KAK2948262.1"/>
    <property type="molecule type" value="Genomic_DNA"/>
</dbReference>
<gene>
    <name evidence="2" type="ORF">BLNAU_16798</name>
</gene>
<comment type="caution">
    <text evidence="2">The sequence shown here is derived from an EMBL/GenBank/DDBJ whole genome shotgun (WGS) entry which is preliminary data.</text>
</comment>
<reference evidence="2 3" key="1">
    <citation type="journal article" date="2022" name="bioRxiv">
        <title>Genomics of Preaxostyla Flagellates Illuminates Evolutionary Transitions and the Path Towards Mitochondrial Loss.</title>
        <authorList>
            <person name="Novak L.V.F."/>
            <person name="Treitli S.C."/>
            <person name="Pyrih J."/>
            <person name="Halakuc P."/>
            <person name="Pipaliya S.V."/>
            <person name="Vacek V."/>
            <person name="Brzon O."/>
            <person name="Soukal P."/>
            <person name="Eme L."/>
            <person name="Dacks J.B."/>
            <person name="Karnkowska A."/>
            <person name="Elias M."/>
            <person name="Hampl V."/>
        </authorList>
    </citation>
    <scope>NUCLEOTIDE SEQUENCE [LARGE SCALE GENOMIC DNA]</scope>
    <source>
        <strain evidence="2">NAU3</strain>
        <tissue evidence="2">Gut</tissue>
    </source>
</reference>
<evidence type="ECO:0000313" key="2">
    <source>
        <dbReference type="EMBL" id="KAK2948262.1"/>
    </source>
</evidence>
<proteinExistence type="predicted"/>
<protein>
    <recommendedName>
        <fullName evidence="4">Amine oxidase domain-containing protein</fullName>
    </recommendedName>
</protein>
<dbReference type="Proteomes" id="UP001281761">
    <property type="component" value="Unassembled WGS sequence"/>
</dbReference>
<evidence type="ECO:0008006" key="4">
    <source>
        <dbReference type="Google" id="ProtNLM"/>
    </source>
</evidence>
<evidence type="ECO:0000256" key="1">
    <source>
        <dbReference type="SAM" id="MobiDB-lite"/>
    </source>
</evidence>
<evidence type="ECO:0000313" key="3">
    <source>
        <dbReference type="Proteomes" id="UP001281761"/>
    </source>
</evidence>
<feature type="compositionally biased region" description="Low complexity" evidence="1">
    <location>
        <begin position="188"/>
        <end position="198"/>
    </location>
</feature>
<name>A0ABQ9X832_9EUKA</name>
<sequence>MVYVFADLEKSKGKEDEGVEHNLEMMLLSGGEQPTSDDLPRRTDPARMIFSVRITNSVIFCSLKIFWGKMQTDCSTFLRHALDKLPKEQQQGIDIRIQSKYQHSRDSEQADVVIVTLPADTVLPVPLTFPHPHTAHSPVATKVHPVAHQEDTRRVMITKRRQNQHCSPQSPTLIVPFRLFAHSRCLRTHTTSSSSSRRVTQKARSTHSTSLAVWESRAGRERVA</sequence>
<keyword evidence="3" id="KW-1185">Reference proteome</keyword>
<feature type="region of interest" description="Disordered" evidence="1">
    <location>
        <begin position="188"/>
        <end position="224"/>
    </location>
</feature>
<organism evidence="2 3">
    <name type="scientific">Blattamonas nauphoetae</name>
    <dbReference type="NCBI Taxonomy" id="2049346"/>
    <lineage>
        <taxon>Eukaryota</taxon>
        <taxon>Metamonada</taxon>
        <taxon>Preaxostyla</taxon>
        <taxon>Oxymonadida</taxon>
        <taxon>Blattamonas</taxon>
    </lineage>
</organism>
<accession>A0ABQ9X832</accession>